<dbReference type="InterPro" id="IPR052702">
    <property type="entry name" value="MscS-like_channel"/>
</dbReference>
<evidence type="ECO:0000256" key="7">
    <source>
        <dbReference type="SAM" id="Phobius"/>
    </source>
</evidence>
<feature type="transmembrane region" description="Helical" evidence="7">
    <location>
        <begin position="28"/>
        <end position="46"/>
    </location>
</feature>
<dbReference type="PANTHER" id="PTHR30347">
    <property type="entry name" value="POTASSIUM CHANNEL RELATED"/>
    <property type="match status" value="1"/>
</dbReference>
<keyword evidence="4 7" id="KW-0812">Transmembrane</keyword>
<gene>
    <name evidence="11" type="ORF">N5A92_09715</name>
</gene>
<dbReference type="PANTHER" id="PTHR30347:SF1">
    <property type="entry name" value="MECHANOSENSITIVE CHANNEL MSCK"/>
    <property type="match status" value="1"/>
</dbReference>
<dbReference type="Gene3D" id="1.10.287.1260">
    <property type="match status" value="1"/>
</dbReference>
<dbReference type="InterPro" id="IPR006685">
    <property type="entry name" value="MscS_channel_2nd"/>
</dbReference>
<proteinExistence type="inferred from homology"/>
<feature type="domain" description="Mechanosensitive ion channel MscS C-terminal" evidence="9">
    <location>
        <begin position="333"/>
        <end position="416"/>
    </location>
</feature>
<reference evidence="11 12" key="1">
    <citation type="submission" date="2022-09" db="EMBL/GenBank/DDBJ databases">
        <title>Chelativorans salina sp. nov., a novel slightly halophilic bacterium isolated from a saline lake sediment enrichment.</title>
        <authorList>
            <person name="Gao L."/>
            <person name="Fang B.-Z."/>
            <person name="Li W.-J."/>
        </authorList>
    </citation>
    <scope>NUCLEOTIDE SEQUENCE [LARGE SCALE GENOMIC DNA]</scope>
    <source>
        <strain evidence="11 12">EGI FJ00035</strain>
    </source>
</reference>
<dbReference type="SUPFAM" id="SSF82689">
    <property type="entry name" value="Mechanosensitive channel protein MscS (YggB), C-terminal domain"/>
    <property type="match status" value="1"/>
</dbReference>
<dbReference type="SUPFAM" id="SSF82861">
    <property type="entry name" value="Mechanosensitive channel protein MscS (YggB), transmembrane region"/>
    <property type="match status" value="1"/>
</dbReference>
<dbReference type="EMBL" id="JAOCZP010000002">
    <property type="protein sequence ID" value="MCT7375310.1"/>
    <property type="molecule type" value="Genomic_DNA"/>
</dbReference>
<evidence type="ECO:0000256" key="5">
    <source>
        <dbReference type="ARBA" id="ARBA00022989"/>
    </source>
</evidence>
<dbReference type="Proteomes" id="UP001320831">
    <property type="component" value="Unassembled WGS sequence"/>
</dbReference>
<evidence type="ECO:0000313" key="12">
    <source>
        <dbReference type="Proteomes" id="UP001320831"/>
    </source>
</evidence>
<evidence type="ECO:0000256" key="2">
    <source>
        <dbReference type="ARBA" id="ARBA00008017"/>
    </source>
</evidence>
<dbReference type="InterPro" id="IPR023408">
    <property type="entry name" value="MscS_beta-dom_sf"/>
</dbReference>
<dbReference type="Pfam" id="PF21082">
    <property type="entry name" value="MS_channel_3rd"/>
    <property type="match status" value="1"/>
</dbReference>
<comment type="similarity">
    <text evidence="2">Belongs to the MscS (TC 1.A.23) family.</text>
</comment>
<keyword evidence="5 7" id="KW-1133">Transmembrane helix</keyword>
<feature type="transmembrane region" description="Helical" evidence="7">
    <location>
        <begin position="248"/>
        <end position="271"/>
    </location>
</feature>
<feature type="domain" description="Mechanosensitive ion channel transmembrane helices 2/3" evidence="10">
    <location>
        <begin position="216"/>
        <end position="257"/>
    </location>
</feature>
<evidence type="ECO:0000256" key="6">
    <source>
        <dbReference type="ARBA" id="ARBA00023136"/>
    </source>
</evidence>
<evidence type="ECO:0000256" key="1">
    <source>
        <dbReference type="ARBA" id="ARBA00004651"/>
    </source>
</evidence>
<feature type="transmembrane region" description="Helical" evidence="7">
    <location>
        <begin position="217"/>
        <end position="236"/>
    </location>
</feature>
<accession>A0ABT2LL43</accession>
<evidence type="ECO:0000259" key="8">
    <source>
        <dbReference type="Pfam" id="PF00924"/>
    </source>
</evidence>
<feature type="transmembrane region" description="Helical" evidence="7">
    <location>
        <begin position="103"/>
        <end position="123"/>
    </location>
</feature>
<feature type="transmembrane region" description="Helical" evidence="7">
    <location>
        <begin position="170"/>
        <end position="196"/>
    </location>
</feature>
<dbReference type="Gene3D" id="2.30.30.60">
    <property type="match status" value="1"/>
</dbReference>
<feature type="transmembrane region" description="Helical" evidence="7">
    <location>
        <begin position="67"/>
        <end position="91"/>
    </location>
</feature>
<evidence type="ECO:0000256" key="4">
    <source>
        <dbReference type="ARBA" id="ARBA00022692"/>
    </source>
</evidence>
<keyword evidence="3" id="KW-1003">Cell membrane</keyword>
<dbReference type="SUPFAM" id="SSF50182">
    <property type="entry name" value="Sm-like ribonucleoproteins"/>
    <property type="match status" value="1"/>
</dbReference>
<dbReference type="InterPro" id="IPR049142">
    <property type="entry name" value="MS_channel_1st"/>
</dbReference>
<dbReference type="InterPro" id="IPR011066">
    <property type="entry name" value="MscS_channel_C_sf"/>
</dbReference>
<comment type="subcellular location">
    <subcellularLocation>
        <location evidence="1">Cell membrane</location>
        <topology evidence="1">Multi-pass membrane protein</topology>
    </subcellularLocation>
</comment>
<dbReference type="Pfam" id="PF00924">
    <property type="entry name" value="MS_channel_2nd"/>
    <property type="match status" value="1"/>
</dbReference>
<feature type="transmembrane region" description="Helical" evidence="7">
    <location>
        <begin position="130"/>
        <end position="150"/>
    </location>
</feature>
<sequence length="441" mass="48587">MPNNDLGGLANSLLDLLRQGFAQVTEPWFAYQLVIVLILFAGAKFLSRSIVPRLEDRARRIHGHPGILRAVVALLHQTDWIVFVAFLFLALSVMRAVTWPSRSWLVAVVLSLSAAWLVASVLSRVIRNRLAARIVAWLVWLYAALVILGLDEPMAALLDSLALPLGDFRLSALVILKSLLVLAAALWVSVLAGNFLEERMQRTSDLTPSVRVLVGKIAKIGVILIAGAVALSTVGIDLTALTVFSGAVGLGLGFGLQKVVSNFISGIIILVDKSIKPGDTISLGETFGWIRELRARFVSVVTRDGREYLIPNEDFITERVINWSFSDELVRLDVEFGVSYDSDPHKVSELAIKATAGVDRVEASRRPVCWLTDFGDSSLDFVLRFWIRDPQQGLTNVRGEVLLALWDAFKENGIQIPYPHREIIMKQPKKLPDGLDGLPAD</sequence>
<evidence type="ECO:0000259" key="10">
    <source>
        <dbReference type="Pfam" id="PF21088"/>
    </source>
</evidence>
<keyword evidence="12" id="KW-1185">Reference proteome</keyword>
<comment type="caution">
    <text evidence="11">The sequence shown here is derived from an EMBL/GenBank/DDBJ whole genome shotgun (WGS) entry which is preliminary data.</text>
</comment>
<feature type="domain" description="Mechanosensitive ion channel MscS" evidence="8">
    <location>
        <begin position="259"/>
        <end position="324"/>
    </location>
</feature>
<organism evidence="11 12">
    <name type="scientific">Chelativorans salis</name>
    <dbReference type="NCBI Taxonomy" id="2978478"/>
    <lineage>
        <taxon>Bacteria</taxon>
        <taxon>Pseudomonadati</taxon>
        <taxon>Pseudomonadota</taxon>
        <taxon>Alphaproteobacteria</taxon>
        <taxon>Hyphomicrobiales</taxon>
        <taxon>Phyllobacteriaceae</taxon>
        <taxon>Chelativorans</taxon>
    </lineage>
</organism>
<evidence type="ECO:0000313" key="11">
    <source>
        <dbReference type="EMBL" id="MCT7375310.1"/>
    </source>
</evidence>
<evidence type="ECO:0000256" key="3">
    <source>
        <dbReference type="ARBA" id="ARBA00022475"/>
    </source>
</evidence>
<name>A0ABT2LL43_9HYPH</name>
<dbReference type="Gene3D" id="3.30.70.100">
    <property type="match status" value="1"/>
</dbReference>
<keyword evidence="6 7" id="KW-0472">Membrane</keyword>
<evidence type="ECO:0000259" key="9">
    <source>
        <dbReference type="Pfam" id="PF21082"/>
    </source>
</evidence>
<protein>
    <submittedName>
        <fullName evidence="11">Mechanosensitive ion channel</fullName>
    </submittedName>
</protein>
<dbReference type="InterPro" id="IPR010920">
    <property type="entry name" value="LSM_dom_sf"/>
</dbReference>
<dbReference type="Pfam" id="PF21088">
    <property type="entry name" value="MS_channel_1st"/>
    <property type="match status" value="1"/>
</dbReference>
<dbReference type="InterPro" id="IPR011014">
    <property type="entry name" value="MscS_channel_TM-2"/>
</dbReference>
<dbReference type="InterPro" id="IPR049278">
    <property type="entry name" value="MS_channel_C"/>
</dbReference>